<feature type="transmembrane region" description="Helical" evidence="2">
    <location>
        <begin position="61"/>
        <end position="82"/>
    </location>
</feature>
<keyword evidence="2" id="KW-0812">Transmembrane</keyword>
<protein>
    <submittedName>
        <fullName evidence="3">Uncharacterized protein, isoform B</fullName>
    </submittedName>
</protein>
<dbReference type="Proteomes" id="UP000007801">
    <property type="component" value="Unassembled WGS sequence"/>
</dbReference>
<evidence type="ECO:0000313" key="4">
    <source>
        <dbReference type="Proteomes" id="UP000007801"/>
    </source>
</evidence>
<dbReference type="FunCoup" id="A0A0P8XXM9">
    <property type="interactions" value="1"/>
</dbReference>
<name>A0A0P8XXM9_DROAN</name>
<keyword evidence="2" id="KW-1133">Transmembrane helix</keyword>
<organism evidence="3 4">
    <name type="scientific">Drosophila ananassae</name>
    <name type="common">Fruit fly</name>
    <dbReference type="NCBI Taxonomy" id="7217"/>
    <lineage>
        <taxon>Eukaryota</taxon>
        <taxon>Metazoa</taxon>
        <taxon>Ecdysozoa</taxon>
        <taxon>Arthropoda</taxon>
        <taxon>Hexapoda</taxon>
        <taxon>Insecta</taxon>
        <taxon>Pterygota</taxon>
        <taxon>Neoptera</taxon>
        <taxon>Endopterygota</taxon>
        <taxon>Diptera</taxon>
        <taxon>Brachycera</taxon>
        <taxon>Muscomorpha</taxon>
        <taxon>Ephydroidea</taxon>
        <taxon>Drosophilidae</taxon>
        <taxon>Drosophila</taxon>
        <taxon>Sophophora</taxon>
    </lineage>
</organism>
<keyword evidence="2" id="KW-0472">Membrane</keyword>
<evidence type="ECO:0000256" key="2">
    <source>
        <dbReference type="SAM" id="Phobius"/>
    </source>
</evidence>
<feature type="transmembrane region" description="Helical" evidence="2">
    <location>
        <begin position="160"/>
        <end position="182"/>
    </location>
</feature>
<evidence type="ECO:0000256" key="1">
    <source>
        <dbReference type="SAM" id="MobiDB-lite"/>
    </source>
</evidence>
<evidence type="ECO:0000313" key="3">
    <source>
        <dbReference type="EMBL" id="KPU79416.1"/>
    </source>
</evidence>
<dbReference type="EMBL" id="CH902617">
    <property type="protein sequence ID" value="KPU79416.1"/>
    <property type="molecule type" value="Genomic_DNA"/>
</dbReference>
<dbReference type="InParanoid" id="A0A0P8XXM9"/>
<dbReference type="OrthoDB" id="7988943at2759"/>
<feature type="region of interest" description="Disordered" evidence="1">
    <location>
        <begin position="130"/>
        <end position="156"/>
    </location>
</feature>
<dbReference type="STRING" id="7217.A0A0P8XXM9"/>
<dbReference type="GeneID" id="6500052"/>
<accession>A0A0P8XXM9</accession>
<gene>
    <name evidence="3" type="primary">Dana\GF17267</name>
    <name evidence="3" type="synonym">dana_GLEANR_18534</name>
    <name evidence="3" type="ORF">GF17267</name>
</gene>
<proteinExistence type="predicted"/>
<dbReference type="KEGG" id="dan:6500052"/>
<sequence length="183" mass="20049">MAFRLMTVAIRKRAPLLSAPRILTPAVPSPIVRTYFERKNLTPFWDGTTFSKKAIAHHWGAIPMISIMVLGVVAEVIAWIVLSQTRTDVYYAKDAALQDCFETRHGVWYKQPSMKWNTYNQKWEMPPGLIRAKQGDTAGPEFSEKSDKEKGSSSSSVEPASAAVVAGHAVVTAGFLGLAAAIA</sequence>
<dbReference type="AlphaFoldDB" id="A0A0P8XXM9"/>
<feature type="compositionally biased region" description="Basic and acidic residues" evidence="1">
    <location>
        <begin position="142"/>
        <end position="151"/>
    </location>
</feature>
<keyword evidence="4" id="KW-1185">Reference proteome</keyword>
<reference evidence="3 4" key="1">
    <citation type="journal article" date="2007" name="Nature">
        <title>Evolution of genes and genomes on the Drosophila phylogeny.</title>
        <authorList>
            <consortium name="Drosophila 12 Genomes Consortium"/>
            <person name="Clark A.G."/>
            <person name="Eisen M.B."/>
            <person name="Smith D.R."/>
            <person name="Bergman C.M."/>
            <person name="Oliver B."/>
            <person name="Markow T.A."/>
            <person name="Kaufman T.C."/>
            <person name="Kellis M."/>
            <person name="Gelbart W."/>
            <person name="Iyer V.N."/>
            <person name="Pollard D.A."/>
            <person name="Sackton T.B."/>
            <person name="Larracuente A.M."/>
            <person name="Singh N.D."/>
            <person name="Abad J.P."/>
            <person name="Abt D.N."/>
            <person name="Adryan B."/>
            <person name="Aguade M."/>
            <person name="Akashi H."/>
            <person name="Anderson W.W."/>
            <person name="Aquadro C.F."/>
            <person name="Ardell D.H."/>
            <person name="Arguello R."/>
            <person name="Artieri C.G."/>
            <person name="Barbash D.A."/>
            <person name="Barker D."/>
            <person name="Barsanti P."/>
            <person name="Batterham P."/>
            <person name="Batzoglou S."/>
            <person name="Begun D."/>
            <person name="Bhutkar A."/>
            <person name="Blanco E."/>
            <person name="Bosak S.A."/>
            <person name="Bradley R.K."/>
            <person name="Brand A.D."/>
            <person name="Brent M.R."/>
            <person name="Brooks A.N."/>
            <person name="Brown R.H."/>
            <person name="Butlin R.K."/>
            <person name="Caggese C."/>
            <person name="Calvi B.R."/>
            <person name="Bernardo de Carvalho A."/>
            <person name="Caspi A."/>
            <person name="Castrezana S."/>
            <person name="Celniker S.E."/>
            <person name="Chang J.L."/>
            <person name="Chapple C."/>
            <person name="Chatterji S."/>
            <person name="Chinwalla A."/>
            <person name="Civetta A."/>
            <person name="Clifton S.W."/>
            <person name="Comeron J.M."/>
            <person name="Costello J.C."/>
            <person name="Coyne J.A."/>
            <person name="Daub J."/>
            <person name="David R.G."/>
            <person name="Delcher A.L."/>
            <person name="Delehaunty K."/>
            <person name="Do C.B."/>
            <person name="Ebling H."/>
            <person name="Edwards K."/>
            <person name="Eickbush T."/>
            <person name="Evans J.D."/>
            <person name="Filipski A."/>
            <person name="Findeiss S."/>
            <person name="Freyhult E."/>
            <person name="Fulton L."/>
            <person name="Fulton R."/>
            <person name="Garcia A.C."/>
            <person name="Gardiner A."/>
            <person name="Garfield D.A."/>
            <person name="Garvin B.E."/>
            <person name="Gibson G."/>
            <person name="Gilbert D."/>
            <person name="Gnerre S."/>
            <person name="Godfrey J."/>
            <person name="Good R."/>
            <person name="Gotea V."/>
            <person name="Gravely B."/>
            <person name="Greenberg A.J."/>
            <person name="Griffiths-Jones S."/>
            <person name="Gross S."/>
            <person name="Guigo R."/>
            <person name="Gustafson E.A."/>
            <person name="Haerty W."/>
            <person name="Hahn M.W."/>
            <person name="Halligan D.L."/>
            <person name="Halpern A.L."/>
            <person name="Halter G.M."/>
            <person name="Han M.V."/>
            <person name="Heger A."/>
            <person name="Hillier L."/>
            <person name="Hinrichs A.S."/>
            <person name="Holmes I."/>
            <person name="Hoskins R.A."/>
            <person name="Hubisz M.J."/>
            <person name="Hultmark D."/>
            <person name="Huntley M.A."/>
            <person name="Jaffe D.B."/>
            <person name="Jagadeeshan S."/>
            <person name="Jeck W.R."/>
            <person name="Johnson J."/>
            <person name="Jones C.D."/>
            <person name="Jordan W.C."/>
            <person name="Karpen G.H."/>
            <person name="Kataoka E."/>
            <person name="Keightley P.D."/>
            <person name="Kheradpour P."/>
            <person name="Kirkness E.F."/>
            <person name="Koerich L.B."/>
            <person name="Kristiansen K."/>
            <person name="Kudrna D."/>
            <person name="Kulathinal R.J."/>
            <person name="Kumar S."/>
            <person name="Kwok R."/>
            <person name="Lander E."/>
            <person name="Langley C.H."/>
            <person name="Lapoint R."/>
            <person name="Lazzaro B.P."/>
            <person name="Lee S.J."/>
            <person name="Levesque L."/>
            <person name="Li R."/>
            <person name="Lin C.F."/>
            <person name="Lin M.F."/>
            <person name="Lindblad-Toh K."/>
            <person name="Llopart A."/>
            <person name="Long M."/>
            <person name="Low L."/>
            <person name="Lozovsky E."/>
            <person name="Lu J."/>
            <person name="Luo M."/>
            <person name="Machado C.A."/>
            <person name="Makalowski W."/>
            <person name="Marzo M."/>
            <person name="Matsuda M."/>
            <person name="Matzkin L."/>
            <person name="McAllister B."/>
            <person name="McBride C.S."/>
            <person name="McKernan B."/>
            <person name="McKernan K."/>
            <person name="Mendez-Lago M."/>
            <person name="Minx P."/>
            <person name="Mollenhauer M.U."/>
            <person name="Montooth K."/>
            <person name="Mount S.M."/>
            <person name="Mu X."/>
            <person name="Myers E."/>
            <person name="Negre B."/>
            <person name="Newfeld S."/>
            <person name="Nielsen R."/>
            <person name="Noor M.A."/>
            <person name="O'Grady P."/>
            <person name="Pachter L."/>
            <person name="Papaceit M."/>
            <person name="Parisi M.J."/>
            <person name="Parisi M."/>
            <person name="Parts L."/>
            <person name="Pedersen J.S."/>
            <person name="Pesole G."/>
            <person name="Phillippy A.M."/>
            <person name="Ponting C.P."/>
            <person name="Pop M."/>
            <person name="Porcelli D."/>
            <person name="Powell J.R."/>
            <person name="Prohaska S."/>
            <person name="Pruitt K."/>
            <person name="Puig M."/>
            <person name="Quesneville H."/>
            <person name="Ram K.R."/>
            <person name="Rand D."/>
            <person name="Rasmussen M.D."/>
            <person name="Reed L.K."/>
            <person name="Reenan R."/>
            <person name="Reily A."/>
            <person name="Remington K.A."/>
            <person name="Rieger T.T."/>
            <person name="Ritchie M.G."/>
            <person name="Robin C."/>
            <person name="Rogers Y.H."/>
            <person name="Rohde C."/>
            <person name="Rozas J."/>
            <person name="Rubenfield M.J."/>
            <person name="Ruiz A."/>
            <person name="Russo S."/>
            <person name="Salzberg S.L."/>
            <person name="Sanchez-Gracia A."/>
            <person name="Saranga D.J."/>
            <person name="Sato H."/>
            <person name="Schaeffer S.W."/>
            <person name="Schatz M.C."/>
            <person name="Schlenke T."/>
            <person name="Schwartz R."/>
            <person name="Segarra C."/>
            <person name="Singh R.S."/>
            <person name="Sirot L."/>
            <person name="Sirota M."/>
            <person name="Sisneros N.B."/>
            <person name="Smith C.D."/>
            <person name="Smith T.F."/>
            <person name="Spieth J."/>
            <person name="Stage D.E."/>
            <person name="Stark A."/>
            <person name="Stephan W."/>
            <person name="Strausberg R.L."/>
            <person name="Strempel S."/>
            <person name="Sturgill D."/>
            <person name="Sutton G."/>
            <person name="Sutton G.G."/>
            <person name="Tao W."/>
            <person name="Teichmann S."/>
            <person name="Tobari Y.N."/>
            <person name="Tomimura Y."/>
            <person name="Tsolas J.M."/>
            <person name="Valente V.L."/>
            <person name="Venter E."/>
            <person name="Venter J.C."/>
            <person name="Vicario S."/>
            <person name="Vieira F.G."/>
            <person name="Vilella A.J."/>
            <person name="Villasante A."/>
            <person name="Walenz B."/>
            <person name="Wang J."/>
            <person name="Wasserman M."/>
            <person name="Watts T."/>
            <person name="Wilson D."/>
            <person name="Wilson R.K."/>
            <person name="Wing R.A."/>
            <person name="Wolfner M.F."/>
            <person name="Wong A."/>
            <person name="Wong G.K."/>
            <person name="Wu C.I."/>
            <person name="Wu G."/>
            <person name="Yamamoto D."/>
            <person name="Yang H.P."/>
            <person name="Yang S.P."/>
            <person name="Yorke J.A."/>
            <person name="Yoshida K."/>
            <person name="Zdobnov E."/>
            <person name="Zhang P."/>
            <person name="Zhang Y."/>
            <person name="Zimin A.V."/>
            <person name="Baldwin J."/>
            <person name="Abdouelleil A."/>
            <person name="Abdulkadir J."/>
            <person name="Abebe A."/>
            <person name="Abera B."/>
            <person name="Abreu J."/>
            <person name="Acer S.C."/>
            <person name="Aftuck L."/>
            <person name="Alexander A."/>
            <person name="An P."/>
            <person name="Anderson E."/>
            <person name="Anderson S."/>
            <person name="Arachi H."/>
            <person name="Azer M."/>
            <person name="Bachantsang P."/>
            <person name="Barry A."/>
            <person name="Bayul T."/>
            <person name="Berlin A."/>
            <person name="Bessette D."/>
            <person name="Bloom T."/>
            <person name="Blye J."/>
            <person name="Boguslavskiy L."/>
            <person name="Bonnet C."/>
            <person name="Boukhgalter B."/>
            <person name="Bourzgui I."/>
            <person name="Brown A."/>
            <person name="Cahill P."/>
            <person name="Channer S."/>
            <person name="Cheshatsang Y."/>
            <person name="Chuda L."/>
            <person name="Citroen M."/>
            <person name="Collymore A."/>
            <person name="Cooke P."/>
            <person name="Costello M."/>
            <person name="D'Aco K."/>
            <person name="Daza R."/>
            <person name="De Haan G."/>
            <person name="DeGray S."/>
            <person name="DeMaso C."/>
            <person name="Dhargay N."/>
            <person name="Dooley K."/>
            <person name="Dooley E."/>
            <person name="Doricent M."/>
            <person name="Dorje P."/>
            <person name="Dorjee K."/>
            <person name="Dupes A."/>
            <person name="Elong R."/>
            <person name="Falk J."/>
            <person name="Farina A."/>
            <person name="Faro S."/>
            <person name="Ferguson D."/>
            <person name="Fisher S."/>
            <person name="Foley C.D."/>
            <person name="Franke A."/>
            <person name="Friedrich D."/>
            <person name="Gadbois L."/>
            <person name="Gearin G."/>
            <person name="Gearin C.R."/>
            <person name="Giannoukos G."/>
            <person name="Goode T."/>
            <person name="Graham J."/>
            <person name="Grandbois E."/>
            <person name="Grewal S."/>
            <person name="Gyaltsen K."/>
            <person name="Hafez N."/>
            <person name="Hagos B."/>
            <person name="Hall J."/>
            <person name="Henson C."/>
            <person name="Hollinger A."/>
            <person name="Honan T."/>
            <person name="Huard M.D."/>
            <person name="Hughes L."/>
            <person name="Hurhula B."/>
            <person name="Husby M.E."/>
            <person name="Kamat A."/>
            <person name="Kanga B."/>
            <person name="Kashin S."/>
            <person name="Khazanovich D."/>
            <person name="Kisner P."/>
            <person name="Lance K."/>
            <person name="Lara M."/>
            <person name="Lee W."/>
            <person name="Lennon N."/>
            <person name="Letendre F."/>
            <person name="LeVine R."/>
            <person name="Lipovsky A."/>
            <person name="Liu X."/>
            <person name="Liu J."/>
            <person name="Liu S."/>
            <person name="Lokyitsang T."/>
            <person name="Lokyitsang Y."/>
            <person name="Lubonja R."/>
            <person name="Lui A."/>
            <person name="MacDonald P."/>
            <person name="Magnisalis V."/>
            <person name="Maru K."/>
            <person name="Matthews C."/>
            <person name="McCusker W."/>
            <person name="McDonough S."/>
            <person name="Mehta T."/>
            <person name="Meldrim J."/>
            <person name="Meneus L."/>
            <person name="Mihai O."/>
            <person name="Mihalev A."/>
            <person name="Mihova T."/>
            <person name="Mittelman R."/>
            <person name="Mlenga V."/>
            <person name="Montmayeur A."/>
            <person name="Mulrain L."/>
            <person name="Navidi A."/>
            <person name="Naylor J."/>
            <person name="Negash T."/>
            <person name="Nguyen T."/>
            <person name="Nguyen N."/>
            <person name="Nicol R."/>
            <person name="Norbu C."/>
            <person name="Norbu N."/>
            <person name="Novod N."/>
            <person name="O'Neill B."/>
            <person name="Osman S."/>
            <person name="Markiewicz E."/>
            <person name="Oyono O.L."/>
            <person name="Patti C."/>
            <person name="Phunkhang P."/>
            <person name="Pierre F."/>
            <person name="Priest M."/>
            <person name="Raghuraman S."/>
            <person name="Rege F."/>
            <person name="Reyes R."/>
            <person name="Rise C."/>
            <person name="Rogov P."/>
            <person name="Ross K."/>
            <person name="Ryan E."/>
            <person name="Settipalli S."/>
            <person name="Shea T."/>
            <person name="Sherpa N."/>
            <person name="Shi L."/>
            <person name="Shih D."/>
            <person name="Sparrow T."/>
            <person name="Spaulding J."/>
            <person name="Stalker J."/>
            <person name="Stange-Thomann N."/>
            <person name="Stavropoulos S."/>
            <person name="Stone C."/>
            <person name="Strader C."/>
            <person name="Tesfaye S."/>
            <person name="Thomson T."/>
            <person name="Thoulutsang Y."/>
            <person name="Thoulutsang D."/>
            <person name="Topham K."/>
            <person name="Topping I."/>
            <person name="Tsamla T."/>
            <person name="Vassiliev H."/>
            <person name="Vo A."/>
            <person name="Wangchuk T."/>
            <person name="Wangdi T."/>
            <person name="Weiand M."/>
            <person name="Wilkinson J."/>
            <person name="Wilson A."/>
            <person name="Yadav S."/>
            <person name="Young G."/>
            <person name="Yu Q."/>
            <person name="Zembek L."/>
            <person name="Zhong D."/>
            <person name="Zimmer A."/>
            <person name="Zwirko Z."/>
            <person name="Jaffe D.B."/>
            <person name="Alvarez P."/>
            <person name="Brockman W."/>
            <person name="Butler J."/>
            <person name="Chin C."/>
            <person name="Gnerre S."/>
            <person name="Grabherr M."/>
            <person name="Kleber M."/>
            <person name="Mauceli E."/>
            <person name="MacCallum I."/>
        </authorList>
    </citation>
    <scope>NUCLEOTIDE SEQUENCE [LARGE SCALE GENOMIC DNA]</scope>
    <source>
        <strain evidence="4">Tucson 14024-0371.13</strain>
    </source>
</reference>